<feature type="transmembrane region" description="Helical" evidence="8">
    <location>
        <begin position="94"/>
        <end position="112"/>
    </location>
</feature>
<dbReference type="EMBL" id="JBHUHO010000031">
    <property type="protein sequence ID" value="MFD2116583.1"/>
    <property type="molecule type" value="Genomic_DNA"/>
</dbReference>
<feature type="transmembrane region" description="Helical" evidence="8">
    <location>
        <begin position="36"/>
        <end position="59"/>
    </location>
</feature>
<dbReference type="PANTHER" id="PTHR23522:SF10">
    <property type="entry name" value="3-PHENYLPROPIONIC ACID TRANSPORTER-RELATED"/>
    <property type="match status" value="1"/>
</dbReference>
<feature type="transmembrane region" description="Helical" evidence="8">
    <location>
        <begin position="358"/>
        <end position="378"/>
    </location>
</feature>
<evidence type="ECO:0000256" key="4">
    <source>
        <dbReference type="ARBA" id="ARBA00022519"/>
    </source>
</evidence>
<keyword evidence="4" id="KW-0997">Cell inner membrane</keyword>
<evidence type="ECO:0000313" key="10">
    <source>
        <dbReference type="EMBL" id="MFD2116583.1"/>
    </source>
</evidence>
<feature type="transmembrane region" description="Helical" evidence="8">
    <location>
        <begin position="200"/>
        <end position="221"/>
    </location>
</feature>
<evidence type="ECO:0000256" key="3">
    <source>
        <dbReference type="ARBA" id="ARBA00022475"/>
    </source>
</evidence>
<name>A0ABW4YLP0_9BACL</name>
<feature type="transmembrane region" description="Helical" evidence="8">
    <location>
        <begin position="157"/>
        <end position="179"/>
    </location>
</feature>
<dbReference type="InterPro" id="IPR026032">
    <property type="entry name" value="HcaT-like"/>
</dbReference>
<keyword evidence="2" id="KW-0813">Transport</keyword>
<keyword evidence="6 8" id="KW-1133">Transmembrane helix</keyword>
<feature type="transmembrane region" description="Helical" evidence="8">
    <location>
        <begin position="132"/>
        <end position="151"/>
    </location>
</feature>
<feature type="transmembrane region" description="Helical" evidence="8">
    <location>
        <begin position="233"/>
        <end position="253"/>
    </location>
</feature>
<dbReference type="Proteomes" id="UP001597362">
    <property type="component" value="Unassembled WGS sequence"/>
</dbReference>
<evidence type="ECO:0000256" key="6">
    <source>
        <dbReference type="ARBA" id="ARBA00022989"/>
    </source>
</evidence>
<feature type="transmembrane region" description="Helical" evidence="8">
    <location>
        <begin position="71"/>
        <end position="88"/>
    </location>
</feature>
<evidence type="ECO:0000256" key="2">
    <source>
        <dbReference type="ARBA" id="ARBA00022448"/>
    </source>
</evidence>
<reference evidence="11" key="1">
    <citation type="journal article" date="2019" name="Int. J. Syst. Evol. Microbiol.">
        <title>The Global Catalogue of Microorganisms (GCM) 10K type strain sequencing project: providing services to taxonomists for standard genome sequencing and annotation.</title>
        <authorList>
            <consortium name="The Broad Institute Genomics Platform"/>
            <consortium name="The Broad Institute Genome Sequencing Center for Infectious Disease"/>
            <person name="Wu L."/>
            <person name="Ma J."/>
        </authorList>
    </citation>
    <scope>NUCLEOTIDE SEQUENCE [LARGE SCALE GENOMIC DNA]</scope>
    <source>
        <strain evidence="11">GH52</strain>
    </source>
</reference>
<sequence length="389" mass="43778">MNTTIRRFFLFYIFVYGGQAIYNTFLPLYFDDIGFSTIQIGMILSIGPFVAMLAQPLWGMLSDRSTSKNKVLYILLAGTGFAMLIFPLSTSYSYVLFTICLFTLFQTSIFAISDTITLESLDKMRVGSFGHIRMGGTFGFAVMSITFGFIAKNNLTAMFPIYALLMIVCLFLVYKFPNIAGHRTKGSKISFLTLFQNKKLMIFLGFNFILQITLGFYYSFFPIYFRELGGDSSLLGWSMVISSLSEVPFLLYADRIFRRVKIQTILLLSAVATCLRWLLFYWVETPLAALPIQLLHGAMFIVLTVTMATYINKEVPKELKASGQTFNGLLNLGVARIIGSLAGGAATAAVGYRQVFLYNAWISIISTILFASLLLYWARKERKTKQANV</sequence>
<evidence type="ECO:0000313" key="11">
    <source>
        <dbReference type="Proteomes" id="UP001597362"/>
    </source>
</evidence>
<protein>
    <submittedName>
        <fullName evidence="10">MFS transporter</fullName>
    </submittedName>
</protein>
<dbReference type="RefSeq" id="WP_377772925.1">
    <property type="nucleotide sequence ID" value="NZ_JBHUHO010000031.1"/>
</dbReference>
<keyword evidence="5 8" id="KW-0812">Transmembrane</keyword>
<feature type="transmembrane region" description="Helical" evidence="8">
    <location>
        <begin position="9"/>
        <end position="30"/>
    </location>
</feature>
<evidence type="ECO:0000256" key="8">
    <source>
        <dbReference type="SAM" id="Phobius"/>
    </source>
</evidence>
<dbReference type="SUPFAM" id="SSF103473">
    <property type="entry name" value="MFS general substrate transporter"/>
    <property type="match status" value="1"/>
</dbReference>
<feature type="transmembrane region" description="Helical" evidence="8">
    <location>
        <begin position="289"/>
        <end position="311"/>
    </location>
</feature>
<proteinExistence type="predicted"/>
<feature type="transmembrane region" description="Helical" evidence="8">
    <location>
        <begin position="265"/>
        <end position="283"/>
    </location>
</feature>
<dbReference type="PIRSF" id="PIRSF004925">
    <property type="entry name" value="HcaT"/>
    <property type="match status" value="1"/>
</dbReference>
<organism evidence="10 11">
    <name type="scientific">Paenibacillus yanchengensis</name>
    <dbReference type="NCBI Taxonomy" id="2035833"/>
    <lineage>
        <taxon>Bacteria</taxon>
        <taxon>Bacillati</taxon>
        <taxon>Bacillota</taxon>
        <taxon>Bacilli</taxon>
        <taxon>Bacillales</taxon>
        <taxon>Paenibacillaceae</taxon>
        <taxon>Paenibacillus</taxon>
    </lineage>
</organism>
<dbReference type="InterPro" id="IPR036259">
    <property type="entry name" value="MFS_trans_sf"/>
</dbReference>
<dbReference type="InterPro" id="IPR024989">
    <property type="entry name" value="MFS_assoc_dom"/>
</dbReference>
<gene>
    <name evidence="10" type="ORF">ACFSJH_12695</name>
</gene>
<evidence type="ECO:0000256" key="7">
    <source>
        <dbReference type="ARBA" id="ARBA00023136"/>
    </source>
</evidence>
<comment type="subcellular location">
    <subcellularLocation>
        <location evidence="1">Cell inner membrane</location>
        <topology evidence="1">Multi-pass membrane protein</topology>
    </subcellularLocation>
</comment>
<evidence type="ECO:0000256" key="1">
    <source>
        <dbReference type="ARBA" id="ARBA00004429"/>
    </source>
</evidence>
<dbReference type="Pfam" id="PF12832">
    <property type="entry name" value="MFS_1_like"/>
    <property type="match status" value="1"/>
</dbReference>
<accession>A0ABW4YLP0</accession>
<evidence type="ECO:0000256" key="5">
    <source>
        <dbReference type="ARBA" id="ARBA00022692"/>
    </source>
</evidence>
<keyword evidence="3" id="KW-1003">Cell membrane</keyword>
<keyword evidence="11" id="KW-1185">Reference proteome</keyword>
<feature type="transmembrane region" description="Helical" evidence="8">
    <location>
        <begin position="332"/>
        <end position="352"/>
    </location>
</feature>
<dbReference type="Gene3D" id="1.20.1250.20">
    <property type="entry name" value="MFS general substrate transporter like domains"/>
    <property type="match status" value="2"/>
</dbReference>
<evidence type="ECO:0000259" key="9">
    <source>
        <dbReference type="Pfam" id="PF12832"/>
    </source>
</evidence>
<feature type="domain" description="Major facilitator superfamily associated" evidence="9">
    <location>
        <begin position="10"/>
        <end position="357"/>
    </location>
</feature>
<keyword evidence="7 8" id="KW-0472">Membrane</keyword>
<comment type="caution">
    <text evidence="10">The sequence shown here is derived from an EMBL/GenBank/DDBJ whole genome shotgun (WGS) entry which is preliminary data.</text>
</comment>
<dbReference type="PANTHER" id="PTHR23522">
    <property type="entry name" value="BLL5896 PROTEIN"/>
    <property type="match status" value="1"/>
</dbReference>